<gene>
    <name evidence="2" type="ORF">TTHERM_000581514</name>
</gene>
<evidence type="ECO:0000313" key="2">
    <source>
        <dbReference type="EMBL" id="EWS73648.1"/>
    </source>
</evidence>
<protein>
    <submittedName>
        <fullName evidence="2">Transmembrane protein, putative</fullName>
    </submittedName>
</protein>
<reference evidence="3" key="1">
    <citation type="journal article" date="2006" name="PLoS Biol.">
        <title>Macronuclear genome sequence of the ciliate Tetrahymena thermophila, a model eukaryote.</title>
        <authorList>
            <person name="Eisen J.A."/>
            <person name="Coyne R.S."/>
            <person name="Wu M."/>
            <person name="Wu D."/>
            <person name="Thiagarajan M."/>
            <person name="Wortman J.R."/>
            <person name="Badger J.H."/>
            <person name="Ren Q."/>
            <person name="Amedeo P."/>
            <person name="Jones K.M."/>
            <person name="Tallon L.J."/>
            <person name="Delcher A.L."/>
            <person name="Salzberg S.L."/>
            <person name="Silva J.C."/>
            <person name="Haas B.J."/>
            <person name="Majoros W.H."/>
            <person name="Farzad M."/>
            <person name="Carlton J.M."/>
            <person name="Smith R.K. Jr."/>
            <person name="Garg J."/>
            <person name="Pearlman R.E."/>
            <person name="Karrer K.M."/>
            <person name="Sun L."/>
            <person name="Manning G."/>
            <person name="Elde N.C."/>
            <person name="Turkewitz A.P."/>
            <person name="Asai D.J."/>
            <person name="Wilkes D.E."/>
            <person name="Wang Y."/>
            <person name="Cai H."/>
            <person name="Collins K."/>
            <person name="Stewart B.A."/>
            <person name="Lee S.R."/>
            <person name="Wilamowska K."/>
            <person name="Weinberg Z."/>
            <person name="Ruzzo W.L."/>
            <person name="Wloga D."/>
            <person name="Gaertig J."/>
            <person name="Frankel J."/>
            <person name="Tsao C.-C."/>
            <person name="Gorovsky M.A."/>
            <person name="Keeling P.J."/>
            <person name="Waller R.F."/>
            <person name="Patron N.J."/>
            <person name="Cherry J.M."/>
            <person name="Stover N.A."/>
            <person name="Krieger C.J."/>
            <person name="del Toro C."/>
            <person name="Ryder H.F."/>
            <person name="Williamson S.C."/>
            <person name="Barbeau R.A."/>
            <person name="Hamilton E.P."/>
            <person name="Orias E."/>
        </authorList>
    </citation>
    <scope>NUCLEOTIDE SEQUENCE [LARGE SCALE GENOMIC DNA]</scope>
    <source>
        <strain evidence="3">SB210</strain>
    </source>
</reference>
<keyword evidence="3" id="KW-1185">Reference proteome</keyword>
<proteinExistence type="predicted"/>
<name>W7XB52_TETTS</name>
<dbReference type="EMBL" id="GG662649">
    <property type="protein sequence ID" value="EWS73648.1"/>
    <property type="molecule type" value="Genomic_DNA"/>
</dbReference>
<sequence>MLVQNYENTYILDQFQTIELKIIQKSNKRYLINQKSRKKIMKLLIFLITLLSNIVLITSEYLIIVQMDLFQELSLYSSYFTVAFTIVLYLQILRFTNTKSLKMYAFLDFLNISFLYSCFLDLNDSIKQLFRYKIYIYMYHMCYQLIFFFWFGELLYNPNQIVSLRQVFTINFMLLTVLVCSLLFITNYNSPQDQNLYIFFQISLTFLPYYLSLVTFTQYEDFFGVNLTFYNLIIGIFISFKVIAGHKQLKKKLIMFFSDYQLSQYIAVKICLHFQKVKLINNYYYI</sequence>
<dbReference type="AlphaFoldDB" id="W7XB52"/>
<feature type="transmembrane region" description="Helical" evidence="1">
    <location>
        <begin position="43"/>
        <end position="64"/>
    </location>
</feature>
<feature type="transmembrane region" description="Helical" evidence="1">
    <location>
        <begin position="134"/>
        <end position="152"/>
    </location>
</feature>
<accession>W7XB52</accession>
<evidence type="ECO:0000256" key="1">
    <source>
        <dbReference type="SAM" id="Phobius"/>
    </source>
</evidence>
<dbReference type="InParanoid" id="W7XB52"/>
<feature type="transmembrane region" description="Helical" evidence="1">
    <location>
        <begin position="76"/>
        <end position="93"/>
    </location>
</feature>
<keyword evidence="1" id="KW-0472">Membrane</keyword>
<feature type="transmembrane region" description="Helical" evidence="1">
    <location>
        <begin position="164"/>
        <end position="184"/>
    </location>
</feature>
<organism evidence="2 3">
    <name type="scientific">Tetrahymena thermophila (strain SB210)</name>
    <dbReference type="NCBI Taxonomy" id="312017"/>
    <lineage>
        <taxon>Eukaryota</taxon>
        <taxon>Sar</taxon>
        <taxon>Alveolata</taxon>
        <taxon>Ciliophora</taxon>
        <taxon>Intramacronucleata</taxon>
        <taxon>Oligohymenophorea</taxon>
        <taxon>Hymenostomatida</taxon>
        <taxon>Tetrahymenina</taxon>
        <taxon>Tetrahymenidae</taxon>
        <taxon>Tetrahymena</taxon>
    </lineage>
</organism>
<dbReference type="KEGG" id="tet:TTHERM_000581514"/>
<dbReference type="GeneID" id="24439688"/>
<evidence type="ECO:0000313" key="3">
    <source>
        <dbReference type="Proteomes" id="UP000009168"/>
    </source>
</evidence>
<dbReference type="Proteomes" id="UP000009168">
    <property type="component" value="Unassembled WGS sequence"/>
</dbReference>
<keyword evidence="1" id="KW-1133">Transmembrane helix</keyword>
<feature type="transmembrane region" description="Helical" evidence="1">
    <location>
        <begin position="222"/>
        <end position="244"/>
    </location>
</feature>
<keyword evidence="1 2" id="KW-0812">Transmembrane</keyword>
<feature type="transmembrane region" description="Helical" evidence="1">
    <location>
        <begin position="196"/>
        <end position="216"/>
    </location>
</feature>
<dbReference type="RefSeq" id="XP_012653778.1">
    <property type="nucleotide sequence ID" value="XM_012798324.1"/>
</dbReference>